<dbReference type="RefSeq" id="WP_013328829.1">
    <property type="nucleotide sequence ID" value="NC_014507.1"/>
</dbReference>
<reference evidence="3 4" key="1">
    <citation type="journal article" date="2010" name="Stand. Genomic Sci.">
        <title>Complete genome sequence of Methanoplanus petrolearius type strain (SEBR 4847).</title>
        <authorList>
            <person name="Brambilla E."/>
            <person name="Djao O.D."/>
            <person name="Daligault H."/>
            <person name="Lapidus A."/>
            <person name="Lucas S."/>
            <person name="Hammon N."/>
            <person name="Nolan M."/>
            <person name="Tice H."/>
            <person name="Cheng J.F."/>
            <person name="Han C."/>
            <person name="Tapia R."/>
            <person name="Goodwin L."/>
            <person name="Pitluck S."/>
            <person name="Liolios K."/>
            <person name="Ivanova N."/>
            <person name="Mavromatis K."/>
            <person name="Mikhailova N."/>
            <person name="Pati A."/>
            <person name="Chen A."/>
            <person name="Palaniappan K."/>
            <person name="Land M."/>
            <person name="Hauser L."/>
            <person name="Chang Y.J."/>
            <person name="Jeffries C.D."/>
            <person name="Rohde M."/>
            <person name="Spring S."/>
            <person name="Sikorski J."/>
            <person name="Goker M."/>
            <person name="Woyke T."/>
            <person name="Bristow J."/>
            <person name="Eisen J.A."/>
            <person name="Markowitz V."/>
            <person name="Hugenholtz P."/>
            <person name="Kyrpides N.C."/>
            <person name="Klenk H.P."/>
        </authorList>
    </citation>
    <scope>NUCLEOTIDE SEQUENCE [LARGE SCALE GENOMIC DNA]</scope>
    <source>
        <strain evidence="4">DSM 11571 / OCM 486 / SEBR 4847</strain>
    </source>
</reference>
<dbReference type="eggNOG" id="arCOG04425">
    <property type="taxonomic scope" value="Archaea"/>
</dbReference>
<dbReference type="InterPro" id="IPR023485">
    <property type="entry name" value="Ptyr_pPase"/>
</dbReference>
<dbReference type="SUPFAM" id="SSF52788">
    <property type="entry name" value="Phosphotyrosine protein phosphatases I"/>
    <property type="match status" value="1"/>
</dbReference>
<evidence type="ECO:0000313" key="4">
    <source>
        <dbReference type="Proteomes" id="UP000006565"/>
    </source>
</evidence>
<keyword evidence="4" id="KW-1185">Reference proteome</keyword>
<dbReference type="EMBL" id="CP002117">
    <property type="protein sequence ID" value="ADN35651.1"/>
    <property type="molecule type" value="Genomic_DNA"/>
</dbReference>
<dbReference type="KEGG" id="mpi:Mpet_0883"/>
<gene>
    <name evidence="3" type="ordered locus">Mpet_0883</name>
</gene>
<evidence type="ECO:0000313" key="3">
    <source>
        <dbReference type="EMBL" id="ADN35651.1"/>
    </source>
</evidence>
<proteinExistence type="predicted"/>
<dbReference type="GO" id="GO:0046685">
    <property type="term" value="P:response to arsenic-containing substance"/>
    <property type="evidence" value="ECO:0007669"/>
    <property type="project" value="UniProtKB-KW"/>
</dbReference>
<dbReference type="Gene3D" id="3.40.50.2300">
    <property type="match status" value="1"/>
</dbReference>
<dbReference type="AlphaFoldDB" id="E1RJK4"/>
<keyword evidence="1" id="KW-0059">Arsenical resistance</keyword>
<dbReference type="CDD" id="cd16345">
    <property type="entry name" value="LMWP_ArsC"/>
    <property type="match status" value="1"/>
</dbReference>
<dbReference type="Proteomes" id="UP000006565">
    <property type="component" value="Chromosome"/>
</dbReference>
<organism evidence="3 4">
    <name type="scientific">Methanolacinia petrolearia (strain DSM 11571 / OCM 486 / SEBR 4847)</name>
    <name type="common">Methanoplanus petrolearius</name>
    <dbReference type="NCBI Taxonomy" id="679926"/>
    <lineage>
        <taxon>Archaea</taxon>
        <taxon>Methanobacteriati</taxon>
        <taxon>Methanobacteriota</taxon>
        <taxon>Stenosarchaea group</taxon>
        <taxon>Methanomicrobia</taxon>
        <taxon>Methanomicrobiales</taxon>
        <taxon>Methanomicrobiaceae</taxon>
        <taxon>Methanolacinia</taxon>
    </lineage>
</organism>
<dbReference type="Pfam" id="PF01451">
    <property type="entry name" value="LMWPc"/>
    <property type="match status" value="1"/>
</dbReference>
<dbReference type="GeneID" id="9743341"/>
<evidence type="ECO:0000259" key="2">
    <source>
        <dbReference type="SMART" id="SM00226"/>
    </source>
</evidence>
<feature type="domain" description="Phosphotyrosine protein phosphatase I" evidence="2">
    <location>
        <begin position="3"/>
        <end position="132"/>
    </location>
</feature>
<accession>E1RJK4</accession>
<protein>
    <submittedName>
        <fullName evidence="3">Protein-tyrosine phosphatase, low molecular weight</fullName>
    </submittedName>
</protein>
<name>E1RJK4_METP4</name>
<dbReference type="InterPro" id="IPR036196">
    <property type="entry name" value="Ptyr_pPase_sf"/>
</dbReference>
<dbReference type="SMART" id="SM00226">
    <property type="entry name" value="LMWPc"/>
    <property type="match status" value="1"/>
</dbReference>
<dbReference type="HOGENOM" id="CLU_071415_3_2_2"/>
<dbReference type="STRING" id="679926.Mpet_0883"/>
<dbReference type="PANTHER" id="PTHR43428:SF1">
    <property type="entry name" value="ARSENATE REDUCTASE"/>
    <property type="match status" value="1"/>
</dbReference>
<sequence length="135" mass="15003" precursor="true">MKKKVLFLCTHNSARSQMAEGYLNSSYGDLYEAFSAGTEVTSVNPYAVRVMDEIGIDISGHRSKKIDEFFGVRMDILVTVCDAAHGACPMFPWTDERIHAGFPDPSGASGSEKEILEVFREVRDVIISFIDEKFG</sequence>
<dbReference type="PANTHER" id="PTHR43428">
    <property type="entry name" value="ARSENATE REDUCTASE"/>
    <property type="match status" value="1"/>
</dbReference>
<evidence type="ECO:0000256" key="1">
    <source>
        <dbReference type="ARBA" id="ARBA00022849"/>
    </source>
</evidence>
<dbReference type="OrthoDB" id="295776at2157"/>